<comment type="caution">
    <text evidence="1">The sequence shown here is derived from an EMBL/GenBank/DDBJ whole genome shotgun (WGS) entry which is preliminary data.</text>
</comment>
<sequence length="87" mass="9945">MSFVIESSLPEPHKSSFPRSLFLRFALCPPQHSVHHELWHCEVVSECLKDTTSADRDDNSWLVTRCDDHKARGLAWEGREGADVVLK</sequence>
<gene>
    <name evidence="1" type="ORF">RRG08_054971</name>
</gene>
<dbReference type="AlphaFoldDB" id="A0AAE1E4B2"/>
<name>A0AAE1E4B2_9GAST</name>
<evidence type="ECO:0000313" key="2">
    <source>
        <dbReference type="Proteomes" id="UP001283361"/>
    </source>
</evidence>
<dbReference type="EMBL" id="JAWDGP010001291">
    <property type="protein sequence ID" value="KAK3793035.1"/>
    <property type="molecule type" value="Genomic_DNA"/>
</dbReference>
<protein>
    <submittedName>
        <fullName evidence="1">Uncharacterized protein</fullName>
    </submittedName>
</protein>
<accession>A0AAE1E4B2</accession>
<dbReference type="Proteomes" id="UP001283361">
    <property type="component" value="Unassembled WGS sequence"/>
</dbReference>
<reference evidence="1" key="1">
    <citation type="journal article" date="2023" name="G3 (Bethesda)">
        <title>A reference genome for the long-term kleptoplast-retaining sea slug Elysia crispata morphotype clarki.</title>
        <authorList>
            <person name="Eastman K.E."/>
            <person name="Pendleton A.L."/>
            <person name="Shaikh M.A."/>
            <person name="Suttiyut T."/>
            <person name="Ogas R."/>
            <person name="Tomko P."/>
            <person name="Gavelis G."/>
            <person name="Widhalm J.R."/>
            <person name="Wisecaver J.H."/>
        </authorList>
    </citation>
    <scope>NUCLEOTIDE SEQUENCE</scope>
    <source>
        <strain evidence="1">ECLA1</strain>
    </source>
</reference>
<organism evidence="1 2">
    <name type="scientific">Elysia crispata</name>
    <name type="common">lettuce slug</name>
    <dbReference type="NCBI Taxonomy" id="231223"/>
    <lineage>
        <taxon>Eukaryota</taxon>
        <taxon>Metazoa</taxon>
        <taxon>Spiralia</taxon>
        <taxon>Lophotrochozoa</taxon>
        <taxon>Mollusca</taxon>
        <taxon>Gastropoda</taxon>
        <taxon>Heterobranchia</taxon>
        <taxon>Euthyneura</taxon>
        <taxon>Panpulmonata</taxon>
        <taxon>Sacoglossa</taxon>
        <taxon>Placobranchoidea</taxon>
        <taxon>Plakobranchidae</taxon>
        <taxon>Elysia</taxon>
    </lineage>
</organism>
<evidence type="ECO:0000313" key="1">
    <source>
        <dbReference type="EMBL" id="KAK3793035.1"/>
    </source>
</evidence>
<keyword evidence="2" id="KW-1185">Reference proteome</keyword>
<proteinExistence type="predicted"/>